<evidence type="ECO:0000313" key="4">
    <source>
        <dbReference type="WBParaSite" id="jg26255"/>
    </source>
</evidence>
<organism evidence="3 4">
    <name type="scientific">Ditylenchus dipsaci</name>
    <dbReference type="NCBI Taxonomy" id="166011"/>
    <lineage>
        <taxon>Eukaryota</taxon>
        <taxon>Metazoa</taxon>
        <taxon>Ecdysozoa</taxon>
        <taxon>Nematoda</taxon>
        <taxon>Chromadorea</taxon>
        <taxon>Rhabditida</taxon>
        <taxon>Tylenchina</taxon>
        <taxon>Tylenchomorpha</taxon>
        <taxon>Sphaerularioidea</taxon>
        <taxon>Anguinidae</taxon>
        <taxon>Anguininae</taxon>
        <taxon>Ditylenchus</taxon>
    </lineage>
</organism>
<protein>
    <submittedName>
        <fullName evidence="4">Uncharacterized protein</fullName>
    </submittedName>
</protein>
<evidence type="ECO:0000256" key="1">
    <source>
        <dbReference type="SAM" id="MobiDB-lite"/>
    </source>
</evidence>
<feature type="signal peptide" evidence="2">
    <location>
        <begin position="1"/>
        <end position="20"/>
    </location>
</feature>
<dbReference type="AlphaFoldDB" id="A0A915E418"/>
<name>A0A915E418_9BILA</name>
<feature type="compositionally biased region" description="Polar residues" evidence="1">
    <location>
        <begin position="40"/>
        <end position="53"/>
    </location>
</feature>
<keyword evidence="2" id="KW-0732">Signal</keyword>
<proteinExistence type="predicted"/>
<feature type="chain" id="PRO_5037869720" evidence="2">
    <location>
        <begin position="21"/>
        <end position="66"/>
    </location>
</feature>
<evidence type="ECO:0000313" key="3">
    <source>
        <dbReference type="Proteomes" id="UP000887574"/>
    </source>
</evidence>
<keyword evidence="3" id="KW-1185">Reference proteome</keyword>
<evidence type="ECO:0000256" key="2">
    <source>
        <dbReference type="SAM" id="SignalP"/>
    </source>
</evidence>
<reference evidence="4" key="1">
    <citation type="submission" date="2022-11" db="UniProtKB">
        <authorList>
            <consortium name="WormBaseParasite"/>
        </authorList>
    </citation>
    <scope>IDENTIFICATION</scope>
</reference>
<sequence>MNLLREISALVCMFPVTVNAFHNGLGESVGCIEHPLGPSSVLNSQRQSQNQKGSKAEFKVKNQNQK</sequence>
<dbReference type="WBParaSite" id="jg26255">
    <property type="protein sequence ID" value="jg26255"/>
    <property type="gene ID" value="jg26255"/>
</dbReference>
<dbReference type="Proteomes" id="UP000887574">
    <property type="component" value="Unplaced"/>
</dbReference>
<accession>A0A915E418</accession>
<feature type="region of interest" description="Disordered" evidence="1">
    <location>
        <begin position="40"/>
        <end position="66"/>
    </location>
</feature>